<dbReference type="InterPro" id="IPR017850">
    <property type="entry name" value="Alkaline_phosphatase_core_sf"/>
</dbReference>
<dbReference type="AlphaFoldDB" id="A0A6I3Q552"/>
<organism evidence="4 5">
    <name type="scientific">Ruthenibacterium lactatiformans</name>
    <dbReference type="NCBI Taxonomy" id="1550024"/>
    <lineage>
        <taxon>Bacteria</taxon>
        <taxon>Bacillati</taxon>
        <taxon>Bacillota</taxon>
        <taxon>Clostridia</taxon>
        <taxon>Eubacteriales</taxon>
        <taxon>Oscillospiraceae</taxon>
        <taxon>Ruthenibacterium</taxon>
    </lineage>
</organism>
<dbReference type="PANTHER" id="PTHR45953:SF1">
    <property type="entry name" value="IDURONATE 2-SULFATASE"/>
    <property type="match status" value="1"/>
</dbReference>
<evidence type="ECO:0000256" key="2">
    <source>
        <dbReference type="ARBA" id="ARBA00022801"/>
    </source>
</evidence>
<dbReference type="GO" id="GO:0046872">
    <property type="term" value="F:metal ion binding"/>
    <property type="evidence" value="ECO:0007669"/>
    <property type="project" value="UniProtKB-KW"/>
</dbReference>
<feature type="domain" description="Sulfatase N-terminal" evidence="3">
    <location>
        <begin position="4"/>
        <end position="343"/>
    </location>
</feature>
<dbReference type="GO" id="GO:0016740">
    <property type="term" value="F:transferase activity"/>
    <property type="evidence" value="ECO:0007669"/>
    <property type="project" value="UniProtKB-KW"/>
</dbReference>
<proteinExistence type="predicted"/>
<protein>
    <submittedName>
        <fullName evidence="4">Sulfatase-like hydrolase/transferase</fullName>
    </submittedName>
</protein>
<dbReference type="InterPro" id="IPR000917">
    <property type="entry name" value="Sulfatase_N"/>
</dbReference>
<dbReference type="GO" id="GO:0004423">
    <property type="term" value="F:iduronate-2-sulfatase activity"/>
    <property type="evidence" value="ECO:0007669"/>
    <property type="project" value="TreeGrafter"/>
</dbReference>
<accession>A0A6I3Q552</accession>
<name>A0A6I3Q552_9FIRM</name>
<keyword evidence="2 4" id="KW-0378">Hydrolase</keyword>
<dbReference type="GO" id="GO:0005737">
    <property type="term" value="C:cytoplasm"/>
    <property type="evidence" value="ECO:0007669"/>
    <property type="project" value="TreeGrafter"/>
</dbReference>
<evidence type="ECO:0000259" key="3">
    <source>
        <dbReference type="Pfam" id="PF00884"/>
    </source>
</evidence>
<keyword evidence="4" id="KW-0808">Transferase</keyword>
<evidence type="ECO:0000313" key="5">
    <source>
        <dbReference type="Proteomes" id="UP000449193"/>
    </source>
</evidence>
<keyword evidence="1" id="KW-0479">Metal-binding</keyword>
<dbReference type="CDD" id="cd16148">
    <property type="entry name" value="sulfatase_like"/>
    <property type="match status" value="1"/>
</dbReference>
<evidence type="ECO:0000313" key="4">
    <source>
        <dbReference type="EMBL" id="MTS51692.1"/>
    </source>
</evidence>
<dbReference type="Gene3D" id="3.40.720.10">
    <property type="entry name" value="Alkaline Phosphatase, subunit A"/>
    <property type="match status" value="1"/>
</dbReference>
<dbReference type="SUPFAM" id="SSF53649">
    <property type="entry name" value="Alkaline phosphatase-like"/>
    <property type="match status" value="1"/>
</dbReference>
<dbReference type="EMBL" id="WMZR01000010">
    <property type="protein sequence ID" value="MTS51692.1"/>
    <property type="molecule type" value="Genomic_DNA"/>
</dbReference>
<reference evidence="4 5" key="1">
    <citation type="journal article" date="2019" name="Nat. Med.">
        <title>A library of human gut bacterial isolates paired with longitudinal multiomics data enables mechanistic microbiome research.</title>
        <authorList>
            <person name="Poyet M."/>
            <person name="Groussin M."/>
            <person name="Gibbons S.M."/>
            <person name="Avila-Pacheco J."/>
            <person name="Jiang X."/>
            <person name="Kearney S.M."/>
            <person name="Perrotta A.R."/>
            <person name="Berdy B."/>
            <person name="Zhao S."/>
            <person name="Lieberman T.D."/>
            <person name="Swanson P.K."/>
            <person name="Smith M."/>
            <person name="Roesemann S."/>
            <person name="Alexander J.E."/>
            <person name="Rich S.A."/>
            <person name="Livny J."/>
            <person name="Vlamakis H."/>
            <person name="Clish C."/>
            <person name="Bullock K."/>
            <person name="Deik A."/>
            <person name="Scott J."/>
            <person name="Pierce K.A."/>
            <person name="Xavier R.J."/>
            <person name="Alm E.J."/>
        </authorList>
    </citation>
    <scope>NUCLEOTIDE SEQUENCE [LARGE SCALE GENOMIC DNA]</scope>
    <source>
        <strain evidence="4 5">BIOML-A7</strain>
    </source>
</reference>
<dbReference type="PANTHER" id="PTHR45953">
    <property type="entry name" value="IDURONATE 2-SULFATASE"/>
    <property type="match status" value="1"/>
</dbReference>
<dbReference type="Proteomes" id="UP000449193">
    <property type="component" value="Unassembled WGS sequence"/>
</dbReference>
<sequence>MKAIMVMYDSLRRDLLSVNGGPIPTPNFERLAARTVQFDCSYVGSLPCMPARRELHTGRYNFLHRDWGPIEPFDDSMPQLLKENGIYTHLATDHYHYVEDGGCTYHSRYSSWECYRGQESDTWVADLTPPPAEYSPHLIGTKNMNGTLAAMRRKGGWQNDHNRQRWQTDGDFAMHQTFDNGIDFLQRNGRFDNWFLQIETFDPHEPFTAPQDFDGRYFSPDDPFVPDWPPYAKVDEDEKTVENMRKKYYALTEFCDQQLGRVLDKMDELDLWKDTMLIVNTDHGFFLAEHDWWGKGAAPNYEELVHTPLFIWDPRCPGAAGQRRRALVQTIDLAPTLLDFFGVDIPADMTGKPLAGVIAGDVPVRRHALFGYHGAPVGITDGRWVLLRAVADSTVQMYEYTHMPTHMRAPFSVEEMRSTTLHPGFSFTKGAPVMKIESRVNPRFAKAQAEGEDLLFDLQADPAQQHQLENADKKAELLDAMARLCAENDAPEEVYERFGLKKPER</sequence>
<dbReference type="Pfam" id="PF00884">
    <property type="entry name" value="Sulfatase"/>
    <property type="match status" value="1"/>
</dbReference>
<comment type="caution">
    <text evidence="4">The sequence shown here is derived from an EMBL/GenBank/DDBJ whole genome shotgun (WGS) entry which is preliminary data.</text>
</comment>
<evidence type="ECO:0000256" key="1">
    <source>
        <dbReference type="ARBA" id="ARBA00022723"/>
    </source>
</evidence>
<gene>
    <name evidence="4" type="ORF">GMD52_09085</name>
</gene>
<dbReference type="RefSeq" id="WP_155201264.1">
    <property type="nucleotide sequence ID" value="NZ_WMZL01000008.1"/>
</dbReference>